<name>A0A4S2MAQ8_OPIFE</name>
<dbReference type="EMBL" id="SJOL01004740">
    <property type="protein sequence ID" value="TGZ71298.1"/>
    <property type="molecule type" value="Genomic_DNA"/>
</dbReference>
<proteinExistence type="predicted"/>
<feature type="non-terminal residue" evidence="1">
    <location>
        <position position="1"/>
    </location>
</feature>
<organism evidence="1 2">
    <name type="scientific">Opisthorchis felineus</name>
    <dbReference type="NCBI Taxonomy" id="147828"/>
    <lineage>
        <taxon>Eukaryota</taxon>
        <taxon>Metazoa</taxon>
        <taxon>Spiralia</taxon>
        <taxon>Lophotrochozoa</taxon>
        <taxon>Platyhelminthes</taxon>
        <taxon>Trematoda</taxon>
        <taxon>Digenea</taxon>
        <taxon>Opisthorchiida</taxon>
        <taxon>Opisthorchiata</taxon>
        <taxon>Opisthorchiidae</taxon>
        <taxon>Opisthorchis</taxon>
    </lineage>
</organism>
<dbReference type="Proteomes" id="UP000308267">
    <property type="component" value="Unassembled WGS sequence"/>
</dbReference>
<protein>
    <submittedName>
        <fullName evidence="1">Uncharacterized protein</fullName>
    </submittedName>
</protein>
<evidence type="ECO:0000313" key="2">
    <source>
        <dbReference type="Proteomes" id="UP000308267"/>
    </source>
</evidence>
<keyword evidence="2" id="KW-1185">Reference proteome</keyword>
<reference evidence="1 2" key="1">
    <citation type="journal article" date="2019" name="BMC Genomics">
        <title>New insights from Opisthorchis felineus genome: update on genomics of the epidemiologically important liver flukes.</title>
        <authorList>
            <person name="Ershov N.I."/>
            <person name="Mordvinov V.A."/>
            <person name="Prokhortchouk E.B."/>
            <person name="Pakharukova M.Y."/>
            <person name="Gunbin K.V."/>
            <person name="Ustyantsev K."/>
            <person name="Genaev M.A."/>
            <person name="Blinov A.G."/>
            <person name="Mazur A."/>
            <person name="Boulygina E."/>
            <person name="Tsygankova S."/>
            <person name="Khrameeva E."/>
            <person name="Chekanov N."/>
            <person name="Fan G."/>
            <person name="Xiao A."/>
            <person name="Zhang H."/>
            <person name="Xu X."/>
            <person name="Yang H."/>
            <person name="Solovyev V."/>
            <person name="Lee S.M."/>
            <person name="Liu X."/>
            <person name="Afonnikov D.A."/>
            <person name="Skryabin K.G."/>
        </authorList>
    </citation>
    <scope>NUCLEOTIDE SEQUENCE [LARGE SCALE GENOMIC DNA]</scope>
    <source>
        <strain evidence="1">AK-0245</strain>
        <tissue evidence="1">Whole organism</tissue>
    </source>
</reference>
<gene>
    <name evidence="1" type="ORF">CRM22_002726</name>
</gene>
<dbReference type="OrthoDB" id="6252103at2759"/>
<sequence length="142" mass="15782">RPEEAFEVVSDQLDQRRVLLNFSCRNPNTGSHDLLVATPNGYLCRFDGSTGEVLAYSHPPNGDDEKGDGKDHNINYCEMQESAYWSAMCISPDGNHVVLAAADAVTSEEKSLRESTCLEGPRKRFLLNMTNYAISFNEEPPP</sequence>
<evidence type="ECO:0000313" key="1">
    <source>
        <dbReference type="EMBL" id="TGZ71298.1"/>
    </source>
</evidence>
<comment type="caution">
    <text evidence="1">The sequence shown here is derived from an EMBL/GenBank/DDBJ whole genome shotgun (WGS) entry which is preliminary data.</text>
</comment>
<dbReference type="InterPro" id="IPR011047">
    <property type="entry name" value="Quinoprotein_ADH-like_sf"/>
</dbReference>
<accession>A0A4S2MAQ8</accession>
<dbReference type="SUPFAM" id="SSF50998">
    <property type="entry name" value="Quinoprotein alcohol dehydrogenase-like"/>
    <property type="match status" value="1"/>
</dbReference>
<dbReference type="AlphaFoldDB" id="A0A4S2MAQ8"/>